<dbReference type="EMBL" id="CCKQ01010920">
    <property type="protein sequence ID" value="CDW82444.1"/>
    <property type="molecule type" value="Genomic_DNA"/>
</dbReference>
<evidence type="ECO:0000256" key="1">
    <source>
        <dbReference type="SAM" id="MobiDB-lite"/>
    </source>
</evidence>
<evidence type="ECO:0000313" key="4">
    <source>
        <dbReference type="Proteomes" id="UP000039865"/>
    </source>
</evidence>
<gene>
    <name evidence="3" type="primary">Contig10321.g11010</name>
    <name evidence="3" type="ORF">STYLEM_11477</name>
</gene>
<feature type="transmembrane region" description="Helical" evidence="2">
    <location>
        <begin position="339"/>
        <end position="360"/>
    </location>
</feature>
<keyword evidence="2" id="KW-1133">Transmembrane helix</keyword>
<proteinExistence type="predicted"/>
<reference evidence="3 4" key="1">
    <citation type="submission" date="2014-06" db="EMBL/GenBank/DDBJ databases">
        <authorList>
            <person name="Swart Estienne"/>
        </authorList>
    </citation>
    <scope>NUCLEOTIDE SEQUENCE [LARGE SCALE GENOMIC DNA]</scope>
    <source>
        <strain evidence="3 4">130c</strain>
    </source>
</reference>
<name>A0A078AJU4_STYLE</name>
<dbReference type="InParanoid" id="A0A078AJU4"/>
<feature type="transmembrane region" description="Helical" evidence="2">
    <location>
        <begin position="421"/>
        <end position="441"/>
    </location>
</feature>
<sequence>MGLSHVFFKTERCFAYSKLCNIFYSNRQLGFSWSIEICFRQLKNLLTQIPLGRKINTGHLISVLVGLFAVICCEFLVFQSDNGRTYSSDSFILEPTLSQDQTYAYIYCLLSRFCHGGACIPFRKIRVNDLNNEGEISKPVVRQESALYRKALFNLNEKKLLSKANMSLKDIDELSKKQNKLDEQELKLLQILRNQDKFEASKVDRNRGMSKRYGAKLIQRNKEKAINKVHVEQQLVLSDRTRQVDKAQDSVANENLTDDNQINVGEQIDRLERQQEQQKVWAIQMSEEMQEIIKDYKFYELHEHLFDGQDDILLSKLDEIFDSTSLDCELFGTEVPSHFNLMTVVGGFLSVPLFIIMHLLSGGDPFSFMLIRETDQDKIDFYQYMFNNRWETIVILITISILYTLKPITTTNFVLSIQSPLTYVAVELAAKIFFIFTTMILVESNAYISAMEATGLSLSLLSQIMYYHFSDKFKDQIQVQSACDSLKNIFEYESIEELEKIEKKLQMIASQFSTTEALRILFDIVISRNKKQFDYPSISTLDIQRKFDFNYQKTTSQWGGGYPRPAYEFETQSHVIRDRNIEEVDKPRFIKVQGKSVYDLSSLKDARNQWARIDATSNKLDSSDNKQSLISKRRKSDFHDAVSRPMNESILSESKDMLMTQQQLVNDSDASESSSENDRYDNMIGQQDEESDESRNNEQDYDHYEVSQKRLQSMIIKENVSINSDQLNLTGIIDKSSIMKHAKTQSLPPQQLTIEQNEKLDFDNIQDVAQDSSLQVHENIFANDFEDSNQNDVSVSQSLNDSSNLKFKKRSKKKKTNLQKSKQSLEKAKTSKLQGAKPKKIIPREPTLMKFPEDEENEEKKIMEQEIQERLQEMQKINLPSIQQSNRRGSVWVQDLEAEEDNHEELQFHKMKD</sequence>
<keyword evidence="4" id="KW-1185">Reference proteome</keyword>
<evidence type="ECO:0000256" key="2">
    <source>
        <dbReference type="SAM" id="Phobius"/>
    </source>
</evidence>
<keyword evidence="2" id="KW-0472">Membrane</keyword>
<dbReference type="AlphaFoldDB" id="A0A078AJU4"/>
<dbReference type="OrthoDB" id="10589994at2759"/>
<feature type="compositionally biased region" description="Basic residues" evidence="1">
    <location>
        <begin position="806"/>
        <end position="817"/>
    </location>
</feature>
<protein>
    <submittedName>
        <fullName evidence="3">Uncharacterized protein</fullName>
    </submittedName>
</protein>
<accession>A0A078AJU4</accession>
<feature type="region of interest" description="Disordered" evidence="1">
    <location>
        <begin position="618"/>
        <end position="645"/>
    </location>
</feature>
<keyword evidence="2" id="KW-0812">Transmembrane</keyword>
<dbReference type="Proteomes" id="UP000039865">
    <property type="component" value="Unassembled WGS sequence"/>
</dbReference>
<feature type="transmembrane region" description="Helical" evidence="2">
    <location>
        <begin position="60"/>
        <end position="78"/>
    </location>
</feature>
<evidence type="ECO:0000313" key="3">
    <source>
        <dbReference type="EMBL" id="CDW82444.1"/>
    </source>
</evidence>
<feature type="region of interest" description="Disordered" evidence="1">
    <location>
        <begin position="790"/>
        <end position="859"/>
    </location>
</feature>
<feature type="compositionally biased region" description="Polar residues" evidence="1">
    <location>
        <begin position="790"/>
        <end position="801"/>
    </location>
</feature>
<organism evidence="3 4">
    <name type="scientific">Stylonychia lemnae</name>
    <name type="common">Ciliate</name>
    <dbReference type="NCBI Taxonomy" id="5949"/>
    <lineage>
        <taxon>Eukaryota</taxon>
        <taxon>Sar</taxon>
        <taxon>Alveolata</taxon>
        <taxon>Ciliophora</taxon>
        <taxon>Intramacronucleata</taxon>
        <taxon>Spirotrichea</taxon>
        <taxon>Stichotrichia</taxon>
        <taxon>Sporadotrichida</taxon>
        <taxon>Oxytrichidae</taxon>
        <taxon>Stylonychinae</taxon>
        <taxon>Stylonychia</taxon>
    </lineage>
</organism>
<feature type="compositionally biased region" description="Polar residues" evidence="1">
    <location>
        <begin position="618"/>
        <end position="630"/>
    </location>
</feature>
<feature type="transmembrane region" description="Helical" evidence="2">
    <location>
        <begin position="390"/>
        <end position="409"/>
    </location>
</feature>